<dbReference type="Proteomes" id="UP000325827">
    <property type="component" value="Unassembled WGS sequence"/>
</dbReference>
<evidence type="ECO:0000313" key="3">
    <source>
        <dbReference type="EMBL" id="KAA9107618.1"/>
    </source>
</evidence>
<organism evidence="3 4">
    <name type="scientific">Microbacterium rhizomatis</name>
    <dbReference type="NCBI Taxonomy" id="1631477"/>
    <lineage>
        <taxon>Bacteria</taxon>
        <taxon>Bacillati</taxon>
        <taxon>Actinomycetota</taxon>
        <taxon>Actinomycetes</taxon>
        <taxon>Micrococcales</taxon>
        <taxon>Microbacteriaceae</taxon>
        <taxon>Microbacterium</taxon>
    </lineage>
</organism>
<gene>
    <name evidence="3" type="ORF">F6B43_09135</name>
</gene>
<reference evidence="4" key="1">
    <citation type="submission" date="2019-09" db="EMBL/GenBank/DDBJ databases">
        <title>Mumia zhuanghuii sp. nov. isolated from the intestinal contents of plateau pika (Ochotona curzoniae) in the Qinghai-Tibet plateau of China.</title>
        <authorList>
            <person name="Tian Z."/>
        </authorList>
    </citation>
    <scope>NUCLEOTIDE SEQUENCE [LARGE SCALE GENOMIC DNA]</scope>
    <source>
        <strain evidence="4">JCM 30598</strain>
    </source>
</reference>
<dbReference type="GO" id="GO:0016853">
    <property type="term" value="F:isomerase activity"/>
    <property type="evidence" value="ECO:0007669"/>
    <property type="project" value="UniProtKB-KW"/>
</dbReference>
<dbReference type="PANTHER" id="PTHR12110:SF52">
    <property type="entry name" value="XYLOSE ISOMERASE"/>
    <property type="match status" value="1"/>
</dbReference>
<dbReference type="NCBIfam" id="NF035938">
    <property type="entry name" value="EboA_domain"/>
    <property type="match status" value="1"/>
</dbReference>
<keyword evidence="4" id="KW-1185">Reference proteome</keyword>
<proteinExistence type="predicted"/>
<keyword evidence="1" id="KW-0119">Carbohydrate metabolism</keyword>
<dbReference type="InterPro" id="IPR036237">
    <property type="entry name" value="Xyl_isomerase-like_sf"/>
</dbReference>
<evidence type="ECO:0000259" key="2">
    <source>
        <dbReference type="Pfam" id="PF01261"/>
    </source>
</evidence>
<comment type="caution">
    <text evidence="3">The sequence shown here is derived from an EMBL/GenBank/DDBJ whole genome shotgun (WGS) entry which is preliminary data.</text>
</comment>
<feature type="domain" description="Xylose isomerase-like TIM barrel" evidence="2">
    <location>
        <begin position="28"/>
        <end position="276"/>
    </location>
</feature>
<accession>A0A5J5J334</accession>
<dbReference type="Gene3D" id="3.20.20.150">
    <property type="entry name" value="Divalent-metal-dependent TIM barrel enzymes"/>
    <property type="match status" value="1"/>
</dbReference>
<dbReference type="Pfam" id="PF01261">
    <property type="entry name" value="AP_endonuc_2"/>
    <property type="match status" value="1"/>
</dbReference>
<evidence type="ECO:0000313" key="4">
    <source>
        <dbReference type="Proteomes" id="UP000325827"/>
    </source>
</evidence>
<keyword evidence="3" id="KW-0413">Isomerase</keyword>
<dbReference type="InterPro" id="IPR047715">
    <property type="entry name" value="EboA_dom"/>
</dbReference>
<dbReference type="AlphaFoldDB" id="A0A5J5J334"/>
<dbReference type="OrthoDB" id="1900402at2"/>
<dbReference type="EMBL" id="VYSA01000002">
    <property type="protein sequence ID" value="KAA9107618.1"/>
    <property type="molecule type" value="Genomic_DNA"/>
</dbReference>
<dbReference type="PANTHER" id="PTHR12110">
    <property type="entry name" value="HYDROXYPYRUVATE ISOMERASE"/>
    <property type="match status" value="1"/>
</dbReference>
<protein>
    <submittedName>
        <fullName evidence="3">Sugar phosphate isomerase/epimerase</fullName>
    </submittedName>
</protein>
<sequence length="481" mass="52114">MTEPRWVPGYGTNGFADHTLSDALDVMQGCGYGAVALTLGHPHFDPFAVDWEDAATSLAEDLRHRGLRVVVETGARYLLDPWVKHRPTLVDIDADARRAFLRRAVQIAAILDADCVSLWSGVLPADVTAETGWALLIERLGSLARFAADRGVRIAIEPEPGMLVETVADALRLRADLGDPDNVGITVDLGHCVAVEPDGVVRALHRAGPLLWNVQVDDMLPGIHEHLELGTGALDLEAAIEALDAIGYEGVAAVELPRHSFDAPRLARQSIDAIRAAVPRRADPWTIEAVAAVVEDRSRVHRLFAEAGRAVGRQPLDPRDDPGFAVTADDAARAALIVALSSGAEPAAERVRTLYREGDDAERRGVLRGLNALAAGHDPLDSEWRRIGREIVDDALRTNDRRLVAAAMGDFAAAELDAHSWRHGVLKLVFMDVPLAVVSGLERRRDDELSAMAARFAEERRAAGRSIPSDLDLLVLASQER</sequence>
<dbReference type="InterPro" id="IPR050312">
    <property type="entry name" value="IolE/XylAMocC-like"/>
</dbReference>
<dbReference type="RefSeq" id="WP_150448653.1">
    <property type="nucleotide sequence ID" value="NZ_VYSA01000002.1"/>
</dbReference>
<dbReference type="SUPFAM" id="SSF51658">
    <property type="entry name" value="Xylose isomerase-like"/>
    <property type="match status" value="1"/>
</dbReference>
<evidence type="ECO:0000256" key="1">
    <source>
        <dbReference type="ARBA" id="ARBA00023277"/>
    </source>
</evidence>
<name>A0A5J5J334_9MICO</name>
<dbReference type="InterPro" id="IPR013022">
    <property type="entry name" value="Xyl_isomerase-like_TIM-brl"/>
</dbReference>